<reference evidence="1 2" key="1">
    <citation type="journal article" date="2021" name="Hortic Res">
        <title>High-quality reference genome and annotation aids understanding of berry development for evergreen blueberry (Vaccinium darrowii).</title>
        <authorList>
            <person name="Yu J."/>
            <person name="Hulse-Kemp A.M."/>
            <person name="Babiker E."/>
            <person name="Staton M."/>
        </authorList>
    </citation>
    <scope>NUCLEOTIDE SEQUENCE [LARGE SCALE GENOMIC DNA]</scope>
    <source>
        <strain evidence="2">cv. NJ 8807/NJ 8810</strain>
        <tissue evidence="1">Young leaf</tissue>
    </source>
</reference>
<organism evidence="1 2">
    <name type="scientific">Vaccinium darrowii</name>
    <dbReference type="NCBI Taxonomy" id="229202"/>
    <lineage>
        <taxon>Eukaryota</taxon>
        <taxon>Viridiplantae</taxon>
        <taxon>Streptophyta</taxon>
        <taxon>Embryophyta</taxon>
        <taxon>Tracheophyta</taxon>
        <taxon>Spermatophyta</taxon>
        <taxon>Magnoliopsida</taxon>
        <taxon>eudicotyledons</taxon>
        <taxon>Gunneridae</taxon>
        <taxon>Pentapetalae</taxon>
        <taxon>asterids</taxon>
        <taxon>Ericales</taxon>
        <taxon>Ericaceae</taxon>
        <taxon>Vaccinioideae</taxon>
        <taxon>Vaccinieae</taxon>
        <taxon>Vaccinium</taxon>
    </lineage>
</organism>
<dbReference type="Proteomes" id="UP000828048">
    <property type="component" value="Chromosome 11"/>
</dbReference>
<keyword evidence="2" id="KW-1185">Reference proteome</keyword>
<protein>
    <submittedName>
        <fullName evidence="1">Uncharacterized protein</fullName>
    </submittedName>
</protein>
<comment type="caution">
    <text evidence="1">The sequence shown here is derived from an EMBL/GenBank/DDBJ whole genome shotgun (WGS) entry which is preliminary data.</text>
</comment>
<evidence type="ECO:0000313" key="2">
    <source>
        <dbReference type="Proteomes" id="UP000828048"/>
    </source>
</evidence>
<name>A0ACB7YPE0_9ERIC</name>
<sequence length="259" mass="27557">MDEYVDEIRGYAQKLEAIGYHIDDDDLVFYALKGLPSEFKPVRSALTAKGDVVFDELATILKNEESQLERDEGLGSAKVFLAQSASIAHEATTYGTQMVSNPQVSQSGLLGPVPQYYHVPMHQNSHDSSPYFPVQTSGNVNFGGAQRQKGGKGVPQTGNSYSGGFQALVATTPASVAPTPQIAGPVSDLHSPCHTSVAVPNTLPTAEPNLFQSTSTLVSPQISNITSSLPHINPNISHHPMQTRSKSGGKGGYVPPQQS</sequence>
<proteinExistence type="predicted"/>
<dbReference type="EMBL" id="CM037161">
    <property type="protein sequence ID" value="KAH7855287.1"/>
    <property type="molecule type" value="Genomic_DNA"/>
</dbReference>
<evidence type="ECO:0000313" key="1">
    <source>
        <dbReference type="EMBL" id="KAH7855287.1"/>
    </source>
</evidence>
<accession>A0ACB7YPE0</accession>
<gene>
    <name evidence="1" type="ORF">Vadar_023284</name>
</gene>